<organism evidence="2 3">
    <name type="scientific">Scophthalmus maximus</name>
    <name type="common">Turbot</name>
    <name type="synonym">Psetta maxima</name>
    <dbReference type="NCBI Taxonomy" id="52904"/>
    <lineage>
        <taxon>Eukaryota</taxon>
        <taxon>Metazoa</taxon>
        <taxon>Chordata</taxon>
        <taxon>Craniata</taxon>
        <taxon>Vertebrata</taxon>
        <taxon>Euteleostomi</taxon>
        <taxon>Actinopterygii</taxon>
        <taxon>Neopterygii</taxon>
        <taxon>Teleostei</taxon>
        <taxon>Neoteleostei</taxon>
        <taxon>Acanthomorphata</taxon>
        <taxon>Carangaria</taxon>
        <taxon>Pleuronectiformes</taxon>
        <taxon>Pleuronectoidei</taxon>
        <taxon>Scophthalmidae</taxon>
        <taxon>Scophthalmus</taxon>
    </lineage>
</organism>
<dbReference type="EMBL" id="VEVO01000014">
    <property type="protein sequence ID" value="KAF0031301.1"/>
    <property type="molecule type" value="Genomic_DNA"/>
</dbReference>
<evidence type="ECO:0000313" key="3">
    <source>
        <dbReference type="Proteomes" id="UP000438429"/>
    </source>
</evidence>
<dbReference type="AlphaFoldDB" id="A0A6A4SJL5"/>
<evidence type="ECO:0000256" key="1">
    <source>
        <dbReference type="SAM" id="MobiDB-lite"/>
    </source>
</evidence>
<sequence>MRNREDVEKTRRKKRRKKKKKSVSCVLLTAVVWIPRSSAQLLLRRRFKKVIDPVTSGPGRRGQSIASCSNSESQRTTTDDELQPSTTGFVSSVMWTR</sequence>
<reference evidence="2 3" key="1">
    <citation type="submission" date="2019-06" db="EMBL/GenBank/DDBJ databases">
        <title>Draft genomes of female and male turbot (Scophthalmus maximus).</title>
        <authorList>
            <person name="Xu H."/>
            <person name="Xu X.-W."/>
            <person name="Shao C."/>
            <person name="Chen S."/>
        </authorList>
    </citation>
    <scope>NUCLEOTIDE SEQUENCE [LARGE SCALE GENOMIC DNA]</scope>
    <source>
        <strain evidence="2">Ysfricsl-2016a</strain>
        <tissue evidence="2">Blood</tissue>
    </source>
</reference>
<accession>A0A6A4SJL5</accession>
<dbReference type="Proteomes" id="UP000438429">
    <property type="component" value="Unassembled WGS sequence"/>
</dbReference>
<comment type="caution">
    <text evidence="2">The sequence shown here is derived from an EMBL/GenBank/DDBJ whole genome shotgun (WGS) entry which is preliminary data.</text>
</comment>
<feature type="compositionally biased region" description="Basic residues" evidence="1">
    <location>
        <begin position="10"/>
        <end position="21"/>
    </location>
</feature>
<feature type="compositionally biased region" description="Polar residues" evidence="1">
    <location>
        <begin position="64"/>
        <end position="76"/>
    </location>
</feature>
<name>A0A6A4SJL5_SCOMX</name>
<protein>
    <submittedName>
        <fullName evidence="2">Uncharacterized protein</fullName>
    </submittedName>
</protein>
<feature type="compositionally biased region" description="Polar residues" evidence="1">
    <location>
        <begin position="83"/>
        <end position="97"/>
    </location>
</feature>
<proteinExistence type="predicted"/>
<feature type="region of interest" description="Disordered" evidence="1">
    <location>
        <begin position="1"/>
        <end position="21"/>
    </location>
</feature>
<gene>
    <name evidence="2" type="ORF">F2P81_015856</name>
</gene>
<evidence type="ECO:0000313" key="2">
    <source>
        <dbReference type="EMBL" id="KAF0031301.1"/>
    </source>
</evidence>
<feature type="region of interest" description="Disordered" evidence="1">
    <location>
        <begin position="52"/>
        <end position="97"/>
    </location>
</feature>